<evidence type="ECO:0000256" key="3">
    <source>
        <dbReference type="SAM" id="Coils"/>
    </source>
</evidence>
<sequence>MNISLKPEHEQFIQSQIQTGRYANAEELMNEALKLLQAREQRLEELRGKIVIGKEQIARGEITDGEIVFAQLQEKINKIAESQK</sequence>
<keyword evidence="5" id="KW-1185">Reference proteome</keyword>
<comment type="similarity">
    <text evidence="1">Belongs to the ParD antitoxin family.</text>
</comment>
<dbReference type="Pfam" id="PF03693">
    <property type="entry name" value="ParD_antitoxin"/>
    <property type="match status" value="1"/>
</dbReference>
<dbReference type="NCBIfam" id="TIGR02606">
    <property type="entry name" value="antidote_CC2985"/>
    <property type="match status" value="1"/>
</dbReference>
<protein>
    <submittedName>
        <fullName evidence="4">Antitoxin ParD1/3/4</fullName>
    </submittedName>
</protein>
<evidence type="ECO:0000256" key="2">
    <source>
        <dbReference type="ARBA" id="ARBA00022649"/>
    </source>
</evidence>
<evidence type="ECO:0000256" key="1">
    <source>
        <dbReference type="ARBA" id="ARBA00008580"/>
    </source>
</evidence>
<keyword evidence="3" id="KW-0175">Coiled coil</keyword>
<dbReference type="SUPFAM" id="SSF47598">
    <property type="entry name" value="Ribbon-helix-helix"/>
    <property type="match status" value="1"/>
</dbReference>
<reference evidence="4 5" key="1">
    <citation type="submission" date="2019-10" db="EMBL/GenBank/DDBJ databases">
        <title>Genomic and transcriptomic insights into the perfect genentic adaptation of a filamentous nitrogen-fixing cyanobacterium to rice fields.</title>
        <authorList>
            <person name="Chen Z."/>
        </authorList>
    </citation>
    <scope>NUCLEOTIDE SEQUENCE [LARGE SCALE GENOMIC DNA]</scope>
    <source>
        <strain evidence="4">CCNUC1</strain>
    </source>
</reference>
<evidence type="ECO:0000313" key="4">
    <source>
        <dbReference type="EMBL" id="QFS48545.1"/>
    </source>
</evidence>
<dbReference type="GO" id="GO:0006355">
    <property type="term" value="P:regulation of DNA-templated transcription"/>
    <property type="evidence" value="ECO:0007669"/>
    <property type="project" value="InterPro"/>
</dbReference>
<dbReference type="PANTHER" id="PTHR36582:SF2">
    <property type="entry name" value="ANTITOXIN PARD"/>
    <property type="match status" value="1"/>
</dbReference>
<name>A0A5P8W6Z8_9NOSO</name>
<dbReference type="KEGG" id="nsh:GXM_06039"/>
<gene>
    <name evidence="4" type="ORF">GXM_06039</name>
</gene>
<proteinExistence type="inferred from homology"/>
<feature type="coiled-coil region" evidence="3">
    <location>
        <begin position="22"/>
        <end position="49"/>
    </location>
</feature>
<dbReference type="InterPro" id="IPR038296">
    <property type="entry name" value="ParD_sf"/>
</dbReference>
<accession>A0A5P8W6Z8</accession>
<dbReference type="EMBL" id="CP045226">
    <property type="protein sequence ID" value="QFS48545.1"/>
    <property type="molecule type" value="Genomic_DNA"/>
</dbReference>
<organism evidence="4 5">
    <name type="scientific">Nostoc sphaeroides CCNUC1</name>
    <dbReference type="NCBI Taxonomy" id="2653204"/>
    <lineage>
        <taxon>Bacteria</taxon>
        <taxon>Bacillati</taxon>
        <taxon>Cyanobacteriota</taxon>
        <taxon>Cyanophyceae</taxon>
        <taxon>Nostocales</taxon>
        <taxon>Nostocaceae</taxon>
        <taxon>Nostoc</taxon>
    </lineage>
</organism>
<keyword evidence="2" id="KW-1277">Toxin-antitoxin system</keyword>
<dbReference type="Gene3D" id="6.10.10.120">
    <property type="entry name" value="Antitoxin ParD1-like"/>
    <property type="match status" value="1"/>
</dbReference>
<dbReference type="PANTHER" id="PTHR36582">
    <property type="entry name" value="ANTITOXIN PARD"/>
    <property type="match status" value="1"/>
</dbReference>
<dbReference type="RefSeq" id="WP_152590251.1">
    <property type="nucleotide sequence ID" value="NZ_CP045226.1"/>
</dbReference>
<dbReference type="InterPro" id="IPR010985">
    <property type="entry name" value="Ribbon_hlx_hlx"/>
</dbReference>
<dbReference type="AlphaFoldDB" id="A0A5P8W6Z8"/>
<dbReference type="InterPro" id="IPR022789">
    <property type="entry name" value="ParD"/>
</dbReference>
<dbReference type="Proteomes" id="UP000326678">
    <property type="component" value="Chromosome Gxm1"/>
</dbReference>
<evidence type="ECO:0000313" key="5">
    <source>
        <dbReference type="Proteomes" id="UP000326678"/>
    </source>
</evidence>